<sequence>MMEGCCLRNASQKGRGGGPWPSLRVFLFASLWVSRMFLWKEMLKLFSILCLWTTHAVADWECGFVFSDG</sequence>
<keyword evidence="1" id="KW-1133">Transmembrane helix</keyword>
<organism evidence="2 3">
    <name type="scientific">Carpinus fangiana</name>
    <dbReference type="NCBI Taxonomy" id="176857"/>
    <lineage>
        <taxon>Eukaryota</taxon>
        <taxon>Viridiplantae</taxon>
        <taxon>Streptophyta</taxon>
        <taxon>Embryophyta</taxon>
        <taxon>Tracheophyta</taxon>
        <taxon>Spermatophyta</taxon>
        <taxon>Magnoliopsida</taxon>
        <taxon>eudicotyledons</taxon>
        <taxon>Gunneridae</taxon>
        <taxon>Pentapetalae</taxon>
        <taxon>rosids</taxon>
        <taxon>fabids</taxon>
        <taxon>Fagales</taxon>
        <taxon>Betulaceae</taxon>
        <taxon>Carpinus</taxon>
    </lineage>
</organism>
<proteinExistence type="predicted"/>
<keyword evidence="1" id="KW-0812">Transmembrane</keyword>
<gene>
    <name evidence="2" type="ORF">FH972_017206</name>
</gene>
<accession>A0A5N6RLK9</accession>
<keyword evidence="1" id="KW-0472">Membrane</keyword>
<evidence type="ECO:0000256" key="1">
    <source>
        <dbReference type="SAM" id="Phobius"/>
    </source>
</evidence>
<protein>
    <submittedName>
        <fullName evidence="2">Uncharacterized protein</fullName>
    </submittedName>
</protein>
<dbReference type="AlphaFoldDB" id="A0A5N6RLK9"/>
<evidence type="ECO:0000313" key="2">
    <source>
        <dbReference type="EMBL" id="KAE8099206.1"/>
    </source>
</evidence>
<evidence type="ECO:0000313" key="3">
    <source>
        <dbReference type="Proteomes" id="UP000327013"/>
    </source>
</evidence>
<reference evidence="2 3" key="1">
    <citation type="submission" date="2019-06" db="EMBL/GenBank/DDBJ databases">
        <title>A chromosomal-level reference genome of Carpinus fangiana (Coryloideae, Betulaceae).</title>
        <authorList>
            <person name="Yang X."/>
            <person name="Wang Z."/>
            <person name="Zhang L."/>
            <person name="Hao G."/>
            <person name="Liu J."/>
            <person name="Yang Y."/>
        </authorList>
    </citation>
    <scope>NUCLEOTIDE SEQUENCE [LARGE SCALE GENOMIC DNA]</scope>
    <source>
        <strain evidence="2">Cfa_2016G</strain>
        <tissue evidence="2">Leaf</tissue>
    </source>
</reference>
<feature type="transmembrane region" description="Helical" evidence="1">
    <location>
        <begin position="20"/>
        <end position="38"/>
    </location>
</feature>
<dbReference type="Proteomes" id="UP000327013">
    <property type="component" value="Chromosome 7"/>
</dbReference>
<dbReference type="EMBL" id="CM017327">
    <property type="protein sequence ID" value="KAE8099206.1"/>
    <property type="molecule type" value="Genomic_DNA"/>
</dbReference>
<keyword evidence="3" id="KW-1185">Reference proteome</keyword>
<name>A0A5N6RLK9_9ROSI</name>